<dbReference type="GO" id="GO:0016740">
    <property type="term" value="F:transferase activity"/>
    <property type="evidence" value="ECO:0007669"/>
    <property type="project" value="UniProtKB-KW"/>
</dbReference>
<evidence type="ECO:0000256" key="2">
    <source>
        <dbReference type="ARBA" id="ARBA00022679"/>
    </source>
</evidence>
<comment type="pathway">
    <text evidence="1 6">Cell wall biogenesis; peptidoglycan biosynthesis.</text>
</comment>
<dbReference type="InterPro" id="IPR038063">
    <property type="entry name" value="Transpep_catalytic_dom"/>
</dbReference>
<feature type="active site" description="Proton donor/acceptor" evidence="6">
    <location>
        <position position="200"/>
    </location>
</feature>
<dbReference type="PANTHER" id="PTHR30582">
    <property type="entry name" value="L,D-TRANSPEPTIDASE"/>
    <property type="match status" value="1"/>
</dbReference>
<feature type="domain" description="L,D-TPase catalytic" evidence="8">
    <location>
        <begin position="113"/>
        <end position="240"/>
    </location>
</feature>
<accession>A0A0K1JJX9</accession>
<dbReference type="GO" id="GO:0008360">
    <property type="term" value="P:regulation of cell shape"/>
    <property type="evidence" value="ECO:0007669"/>
    <property type="project" value="UniProtKB-UniRule"/>
</dbReference>
<dbReference type="CDD" id="cd16913">
    <property type="entry name" value="YkuD_like"/>
    <property type="match status" value="1"/>
</dbReference>
<evidence type="ECO:0000256" key="6">
    <source>
        <dbReference type="PROSITE-ProRule" id="PRU01373"/>
    </source>
</evidence>
<dbReference type="InterPro" id="IPR036366">
    <property type="entry name" value="PGBDSf"/>
</dbReference>
<dbReference type="Gene3D" id="2.40.440.10">
    <property type="entry name" value="L,D-transpeptidase catalytic domain-like"/>
    <property type="match status" value="1"/>
</dbReference>
<feature type="compositionally biased region" description="Low complexity" evidence="7">
    <location>
        <begin position="7"/>
        <end position="26"/>
    </location>
</feature>
<gene>
    <name evidence="9" type="ORF">VV02_16140</name>
</gene>
<dbReference type="InterPro" id="IPR002477">
    <property type="entry name" value="Peptidoglycan-bd-like"/>
</dbReference>
<evidence type="ECO:0000256" key="7">
    <source>
        <dbReference type="SAM" id="MobiDB-lite"/>
    </source>
</evidence>
<keyword evidence="2" id="KW-0808">Transferase</keyword>
<dbReference type="KEGG" id="lmoi:VV02_16140"/>
<dbReference type="AlphaFoldDB" id="A0A0K1JJX9"/>
<dbReference type="InterPro" id="IPR050979">
    <property type="entry name" value="LD-transpeptidase"/>
</dbReference>
<dbReference type="PANTHER" id="PTHR30582:SF2">
    <property type="entry name" value="L,D-TRANSPEPTIDASE YCIB-RELATED"/>
    <property type="match status" value="1"/>
</dbReference>
<protein>
    <recommendedName>
        <fullName evidence="8">L,D-TPase catalytic domain-containing protein</fullName>
    </recommendedName>
</protein>
<evidence type="ECO:0000256" key="3">
    <source>
        <dbReference type="ARBA" id="ARBA00022960"/>
    </source>
</evidence>
<keyword evidence="3 6" id="KW-0133">Cell shape</keyword>
<dbReference type="GO" id="GO:0071972">
    <property type="term" value="F:peptidoglycan L,D-transpeptidase activity"/>
    <property type="evidence" value="ECO:0007669"/>
    <property type="project" value="TreeGrafter"/>
</dbReference>
<name>A0A0K1JJX9_9MICO</name>
<dbReference type="SUPFAM" id="SSF141523">
    <property type="entry name" value="L,D-transpeptidase catalytic domain-like"/>
    <property type="match status" value="1"/>
</dbReference>
<evidence type="ECO:0000256" key="1">
    <source>
        <dbReference type="ARBA" id="ARBA00004752"/>
    </source>
</evidence>
<dbReference type="GO" id="GO:0005576">
    <property type="term" value="C:extracellular region"/>
    <property type="evidence" value="ECO:0007669"/>
    <property type="project" value="TreeGrafter"/>
</dbReference>
<sequence length="240" mass="25186">MTPLIKPSTSTSTSSTSTATASPTSTGSADLATSTEVLAVGSKGPGVQAAQTRLKELGYWIPTPDGEFGGSTKQAVWALQKAAGISRTGKIDATTRTALVRGAVPHPRTSSGRVIEIDIARQLLLAVDGGHLTAIINASSGNGETFTVKDKKTGKETKYVARTDRGNFSVYKEENGMHESTLELGSMWRPKYFNGGIAVHGSGSVPPHPASHGCVRVTNATMNWIWDSWGASVGTPVLVY</sequence>
<evidence type="ECO:0000313" key="9">
    <source>
        <dbReference type="EMBL" id="AKU17034.1"/>
    </source>
</evidence>
<evidence type="ECO:0000313" key="10">
    <source>
        <dbReference type="Proteomes" id="UP000066480"/>
    </source>
</evidence>
<dbReference type="EMBL" id="CP011112">
    <property type="protein sequence ID" value="AKU17034.1"/>
    <property type="molecule type" value="Genomic_DNA"/>
</dbReference>
<dbReference type="PROSITE" id="PS52029">
    <property type="entry name" value="LD_TPASE"/>
    <property type="match status" value="1"/>
</dbReference>
<keyword evidence="5 6" id="KW-0961">Cell wall biogenesis/degradation</keyword>
<organism evidence="9 10">
    <name type="scientific">Luteipulveratus mongoliensis</name>
    <dbReference type="NCBI Taxonomy" id="571913"/>
    <lineage>
        <taxon>Bacteria</taxon>
        <taxon>Bacillati</taxon>
        <taxon>Actinomycetota</taxon>
        <taxon>Actinomycetes</taxon>
        <taxon>Micrococcales</taxon>
        <taxon>Dermacoccaceae</taxon>
        <taxon>Luteipulveratus</taxon>
    </lineage>
</organism>
<reference evidence="9" key="1">
    <citation type="submission" date="2015-03" db="EMBL/GenBank/DDBJ databases">
        <title>Luteipulveratus halotolerans sp. nov., a novel actinobacterium (Dermacoccaceae) from Sarawak, Malaysia.</title>
        <authorList>
            <person name="Juboi H."/>
            <person name="Basik A."/>
            <person name="Shamsul S.S."/>
            <person name="Arnold P."/>
            <person name="Schmitt E.K."/>
            <person name="Sanglier J.-J."/>
            <person name="Yeo T."/>
        </authorList>
    </citation>
    <scope>NUCLEOTIDE SEQUENCE [LARGE SCALE GENOMIC DNA]</scope>
    <source>
        <strain evidence="9">MN07-A0370</strain>
    </source>
</reference>
<feature type="region of interest" description="Disordered" evidence="7">
    <location>
        <begin position="1"/>
        <end position="30"/>
    </location>
</feature>
<evidence type="ECO:0000256" key="5">
    <source>
        <dbReference type="ARBA" id="ARBA00023316"/>
    </source>
</evidence>
<proteinExistence type="predicted"/>
<dbReference type="UniPathway" id="UPA00219"/>
<evidence type="ECO:0000256" key="4">
    <source>
        <dbReference type="ARBA" id="ARBA00022984"/>
    </source>
</evidence>
<keyword evidence="10" id="KW-1185">Reference proteome</keyword>
<evidence type="ECO:0000259" key="8">
    <source>
        <dbReference type="PROSITE" id="PS52029"/>
    </source>
</evidence>
<feature type="active site" description="Nucleophile" evidence="6">
    <location>
        <position position="214"/>
    </location>
</feature>
<dbReference type="Proteomes" id="UP000066480">
    <property type="component" value="Chromosome"/>
</dbReference>
<dbReference type="GO" id="GO:0071555">
    <property type="term" value="P:cell wall organization"/>
    <property type="evidence" value="ECO:0007669"/>
    <property type="project" value="UniProtKB-UniRule"/>
</dbReference>
<dbReference type="SUPFAM" id="SSF47090">
    <property type="entry name" value="PGBD-like"/>
    <property type="match status" value="1"/>
</dbReference>
<dbReference type="InterPro" id="IPR036365">
    <property type="entry name" value="PGBD-like_sf"/>
</dbReference>
<dbReference type="GO" id="GO:0018104">
    <property type="term" value="P:peptidoglycan-protein cross-linking"/>
    <property type="evidence" value="ECO:0007669"/>
    <property type="project" value="TreeGrafter"/>
</dbReference>
<dbReference type="Pfam" id="PF01471">
    <property type="entry name" value="PG_binding_1"/>
    <property type="match status" value="1"/>
</dbReference>
<dbReference type="Gene3D" id="1.10.101.10">
    <property type="entry name" value="PGBD-like superfamily/PGBD"/>
    <property type="match status" value="1"/>
</dbReference>
<keyword evidence="4 6" id="KW-0573">Peptidoglycan synthesis</keyword>
<dbReference type="Pfam" id="PF03734">
    <property type="entry name" value="YkuD"/>
    <property type="match status" value="1"/>
</dbReference>
<dbReference type="InterPro" id="IPR005490">
    <property type="entry name" value="LD_TPept_cat_dom"/>
</dbReference>